<keyword evidence="2" id="KW-1185">Reference proteome</keyword>
<dbReference type="EMBL" id="JARK01001558">
    <property type="protein sequence ID" value="EYB90201.1"/>
    <property type="molecule type" value="Genomic_DNA"/>
</dbReference>
<gene>
    <name evidence="1" type="primary">Acey_s0222.g2610</name>
    <name evidence="1" type="ORF">Y032_0222g2610</name>
</gene>
<proteinExistence type="predicted"/>
<dbReference type="AlphaFoldDB" id="A0A016SIN7"/>
<organism evidence="1 2">
    <name type="scientific">Ancylostoma ceylanicum</name>
    <dbReference type="NCBI Taxonomy" id="53326"/>
    <lineage>
        <taxon>Eukaryota</taxon>
        <taxon>Metazoa</taxon>
        <taxon>Ecdysozoa</taxon>
        <taxon>Nematoda</taxon>
        <taxon>Chromadorea</taxon>
        <taxon>Rhabditida</taxon>
        <taxon>Rhabditina</taxon>
        <taxon>Rhabditomorpha</taxon>
        <taxon>Strongyloidea</taxon>
        <taxon>Ancylostomatidae</taxon>
        <taxon>Ancylostomatinae</taxon>
        <taxon>Ancylostoma</taxon>
    </lineage>
</organism>
<dbReference type="Proteomes" id="UP000024635">
    <property type="component" value="Unassembled WGS sequence"/>
</dbReference>
<protein>
    <submittedName>
        <fullName evidence="1">Uncharacterized protein</fullName>
    </submittedName>
</protein>
<evidence type="ECO:0000313" key="1">
    <source>
        <dbReference type="EMBL" id="EYB90201.1"/>
    </source>
</evidence>
<comment type="caution">
    <text evidence="1">The sequence shown here is derived from an EMBL/GenBank/DDBJ whole genome shotgun (WGS) entry which is preliminary data.</text>
</comment>
<reference evidence="2" key="1">
    <citation type="journal article" date="2015" name="Nat. Genet.">
        <title>The genome and transcriptome of the zoonotic hookworm Ancylostoma ceylanicum identify infection-specific gene families.</title>
        <authorList>
            <person name="Schwarz E.M."/>
            <person name="Hu Y."/>
            <person name="Antoshechkin I."/>
            <person name="Miller M.M."/>
            <person name="Sternberg P.W."/>
            <person name="Aroian R.V."/>
        </authorList>
    </citation>
    <scope>NUCLEOTIDE SEQUENCE</scope>
    <source>
        <strain evidence="2">HY135</strain>
    </source>
</reference>
<accession>A0A016SIN7</accession>
<evidence type="ECO:0000313" key="2">
    <source>
        <dbReference type="Proteomes" id="UP000024635"/>
    </source>
</evidence>
<sequence>MTINLGRRRNPFGEQVRDILRDILHPPGNYPRPGMVGKSSFAHLQGCLREETRLLICVGSMILRIRLISSHPRPRRGCSGRGMHTAPEHRNLSGAREGLIVSSSIHEITALLRTMTSVCSQNYTNLTHSLFFCFR</sequence>
<name>A0A016SIN7_9BILA</name>